<dbReference type="GO" id="GO:0000155">
    <property type="term" value="F:phosphorelay sensor kinase activity"/>
    <property type="evidence" value="ECO:0007669"/>
    <property type="project" value="InterPro"/>
</dbReference>
<dbReference type="Gene3D" id="3.30.450.20">
    <property type="entry name" value="PAS domain"/>
    <property type="match status" value="2"/>
</dbReference>
<dbReference type="SUPFAM" id="SSF55785">
    <property type="entry name" value="PYP-like sensor domain (PAS domain)"/>
    <property type="match status" value="2"/>
</dbReference>
<feature type="transmembrane region" description="Helical" evidence="6">
    <location>
        <begin position="273"/>
        <end position="294"/>
    </location>
</feature>
<dbReference type="Gene3D" id="3.30.565.10">
    <property type="entry name" value="Histidine kinase-like ATPase, C-terminal domain"/>
    <property type="match status" value="1"/>
</dbReference>
<evidence type="ECO:0000256" key="2">
    <source>
        <dbReference type="ARBA" id="ARBA00012438"/>
    </source>
</evidence>
<dbReference type="SMART" id="SM00388">
    <property type="entry name" value="HisKA"/>
    <property type="match status" value="1"/>
</dbReference>
<dbReference type="InterPro" id="IPR005467">
    <property type="entry name" value="His_kinase_dom"/>
</dbReference>
<dbReference type="InterPro" id="IPR003594">
    <property type="entry name" value="HATPase_dom"/>
</dbReference>
<dbReference type="InterPro" id="IPR003661">
    <property type="entry name" value="HisK_dim/P_dom"/>
</dbReference>
<dbReference type="InterPro" id="IPR052162">
    <property type="entry name" value="Sensor_kinase/Photoreceptor"/>
</dbReference>
<dbReference type="EC" id="2.7.13.3" evidence="2"/>
<evidence type="ECO:0000259" key="7">
    <source>
        <dbReference type="PROSITE" id="PS50109"/>
    </source>
</evidence>
<dbReference type="AlphaFoldDB" id="A0A545U894"/>
<dbReference type="NCBIfam" id="TIGR00229">
    <property type="entry name" value="sensory_box"/>
    <property type="match status" value="2"/>
</dbReference>
<dbReference type="InterPro" id="IPR001610">
    <property type="entry name" value="PAC"/>
</dbReference>
<dbReference type="PROSITE" id="PS50113">
    <property type="entry name" value="PAC"/>
    <property type="match status" value="1"/>
</dbReference>
<keyword evidence="6" id="KW-0472">Membrane</keyword>
<evidence type="ECO:0000256" key="4">
    <source>
        <dbReference type="ARBA" id="ARBA00022679"/>
    </source>
</evidence>
<evidence type="ECO:0000313" key="11">
    <source>
        <dbReference type="Proteomes" id="UP000319732"/>
    </source>
</evidence>
<keyword evidence="6" id="KW-0812">Transmembrane</keyword>
<dbReference type="InterPro" id="IPR036097">
    <property type="entry name" value="HisK_dim/P_sf"/>
</dbReference>
<evidence type="ECO:0000256" key="3">
    <source>
        <dbReference type="ARBA" id="ARBA00022553"/>
    </source>
</evidence>
<organism evidence="10 11">
    <name type="scientific">Exilibacterium tricleocarpae</name>
    <dbReference type="NCBI Taxonomy" id="2591008"/>
    <lineage>
        <taxon>Bacteria</taxon>
        <taxon>Pseudomonadati</taxon>
        <taxon>Pseudomonadota</taxon>
        <taxon>Gammaproteobacteria</taxon>
        <taxon>Cellvibrionales</taxon>
        <taxon>Cellvibrionaceae</taxon>
        <taxon>Exilibacterium</taxon>
    </lineage>
</organism>
<comment type="caution">
    <text evidence="10">The sequence shown here is derived from an EMBL/GenBank/DDBJ whole genome shotgun (WGS) entry which is preliminary data.</text>
</comment>
<keyword evidence="11" id="KW-1185">Reference proteome</keyword>
<dbReference type="Proteomes" id="UP000319732">
    <property type="component" value="Unassembled WGS sequence"/>
</dbReference>
<dbReference type="OrthoDB" id="9812358at2"/>
<keyword evidence="6" id="KW-1133">Transmembrane helix</keyword>
<keyword evidence="4" id="KW-0808">Transferase</keyword>
<dbReference type="EMBL" id="VHSG01000003">
    <property type="protein sequence ID" value="TQV85686.1"/>
    <property type="molecule type" value="Genomic_DNA"/>
</dbReference>
<dbReference type="FunFam" id="3.30.565.10:FF:000006">
    <property type="entry name" value="Sensor histidine kinase WalK"/>
    <property type="match status" value="1"/>
</dbReference>
<dbReference type="PROSITE" id="PS50109">
    <property type="entry name" value="HIS_KIN"/>
    <property type="match status" value="1"/>
</dbReference>
<feature type="domain" description="Histidine kinase" evidence="7">
    <location>
        <begin position="587"/>
        <end position="803"/>
    </location>
</feature>
<dbReference type="InterPro" id="IPR000014">
    <property type="entry name" value="PAS"/>
</dbReference>
<protein>
    <recommendedName>
        <fullName evidence="2">histidine kinase</fullName>
        <ecNumber evidence="2">2.7.13.3</ecNumber>
    </recommendedName>
</protein>
<dbReference type="Pfam" id="PF08448">
    <property type="entry name" value="PAS_4"/>
    <property type="match status" value="1"/>
</dbReference>
<evidence type="ECO:0000256" key="5">
    <source>
        <dbReference type="ARBA" id="ARBA00022777"/>
    </source>
</evidence>
<dbReference type="RefSeq" id="WP_142902537.1">
    <property type="nucleotide sequence ID" value="NZ_ML660087.1"/>
</dbReference>
<feature type="domain" description="PAS" evidence="8">
    <location>
        <begin position="324"/>
        <end position="396"/>
    </location>
</feature>
<dbReference type="PANTHER" id="PTHR43304">
    <property type="entry name" value="PHYTOCHROME-LIKE PROTEIN CPH1"/>
    <property type="match status" value="1"/>
</dbReference>
<dbReference type="PRINTS" id="PR00344">
    <property type="entry name" value="BCTRLSENSOR"/>
</dbReference>
<keyword evidence="3" id="KW-0597">Phosphoprotein</keyword>
<dbReference type="GO" id="GO:0005886">
    <property type="term" value="C:plasma membrane"/>
    <property type="evidence" value="ECO:0007669"/>
    <property type="project" value="UniProtKB-ARBA"/>
</dbReference>
<dbReference type="InterPro" id="IPR013656">
    <property type="entry name" value="PAS_4"/>
</dbReference>
<proteinExistence type="predicted"/>
<evidence type="ECO:0000313" key="10">
    <source>
        <dbReference type="EMBL" id="TQV85686.1"/>
    </source>
</evidence>
<dbReference type="PANTHER" id="PTHR43304:SF1">
    <property type="entry name" value="PAC DOMAIN-CONTAINING PROTEIN"/>
    <property type="match status" value="1"/>
</dbReference>
<reference evidence="10 11" key="1">
    <citation type="submission" date="2019-06" db="EMBL/GenBank/DDBJ databases">
        <title>Whole genome sequence for Cellvibrionaceae sp. R142.</title>
        <authorList>
            <person name="Wang G."/>
        </authorList>
    </citation>
    <scope>NUCLEOTIDE SEQUENCE [LARGE SCALE GENOMIC DNA]</scope>
    <source>
        <strain evidence="10 11">R142</strain>
    </source>
</reference>
<comment type="catalytic activity">
    <reaction evidence="1">
        <text>ATP + protein L-histidine = ADP + protein N-phospho-L-histidine.</text>
        <dbReference type="EC" id="2.7.13.3"/>
    </reaction>
</comment>
<evidence type="ECO:0000259" key="9">
    <source>
        <dbReference type="PROSITE" id="PS50113"/>
    </source>
</evidence>
<dbReference type="Pfam" id="PF08447">
    <property type="entry name" value="PAS_3"/>
    <property type="match status" value="1"/>
</dbReference>
<dbReference type="InterPro" id="IPR004358">
    <property type="entry name" value="Sig_transdc_His_kin-like_C"/>
</dbReference>
<dbReference type="Pfam" id="PF00512">
    <property type="entry name" value="HisKA"/>
    <property type="match status" value="1"/>
</dbReference>
<evidence type="ECO:0000259" key="8">
    <source>
        <dbReference type="PROSITE" id="PS50112"/>
    </source>
</evidence>
<gene>
    <name evidence="10" type="ORF">FKG94_02250</name>
</gene>
<dbReference type="InterPro" id="IPR000700">
    <property type="entry name" value="PAS-assoc_C"/>
</dbReference>
<sequence length="804" mass="92676">MSTDTARFATAGETLTYFRVPVITTAAGVLISIFLFMWSIQSGLTRLKSDFEKFSVFESKALEMQLQQHVLHAELLRSFFDVSEFFSQKEFTDYAEPLFSDPAYSYVAWVRYRPDQTYETVYSVGTKAPALSDARLPTLDSVAHKGAVAYEKHEDGATTLVIMLPLDNGENARGLITVALDLGSIIIETLTWKKHQKRAYLYDETDLGMPVYRLRPMDSNAETYRNQLAGTDDYKTTERFAIYHIQQSISVLNRDWKILFIPTSEYFSSAAEYASWLVLLLALLITGLVGYSAFRYASDNLRITQEVKRQTDVINESQRRLRESEERYDIAVRGSSVGLWDWNLKTNQLYWSERFKNIIGIDDNQFIRHFSEFENRLHPNDHAAVLHALERHFADREPFDTEYQLRHSAGHYVWIHTSGQAVWDKEGQATRMAGSVQDISDRKKSEERLHDAYRFQKLVFDTNPLLLFVKDAAFKIVDANQHFINMYPRAMHDEIIGHTTLEKYSKKDRQDFLEMDQKAFEEGYSRVEETFTTPSGEIKIYDTQKIRFHNTRGDRFILGVALDITEREALIQKLVSSNEELERFAYICSHDLQEPLRMIRSFSEKLLRHMDDKLQNDTKARRYFGYLTEGAARAQNMIADILTYASVDRDTQKPEKVSLSELIDVTKSHLQANLEESSGCITYDSLPEVLGHKTQLYQLLSNLIGNALKYQKTNTRPKVHVGVCELDSHWQIAVNDNGIGMDKRHLVRIFEVFQRLHHTDEYAGTGIGLSICKKVAERHGGRIWVESEKGVGSTFYFTLLKSAD</sequence>
<dbReference type="Pfam" id="PF02518">
    <property type="entry name" value="HATPase_c"/>
    <property type="match status" value="1"/>
</dbReference>
<feature type="transmembrane region" description="Helical" evidence="6">
    <location>
        <begin position="20"/>
        <end position="40"/>
    </location>
</feature>
<name>A0A545U894_9GAMM</name>
<feature type="domain" description="PAC" evidence="9">
    <location>
        <begin position="399"/>
        <end position="451"/>
    </location>
</feature>
<evidence type="ECO:0000256" key="6">
    <source>
        <dbReference type="SAM" id="Phobius"/>
    </source>
</evidence>
<dbReference type="SUPFAM" id="SSF47384">
    <property type="entry name" value="Homodimeric domain of signal transducing histidine kinase"/>
    <property type="match status" value="1"/>
</dbReference>
<keyword evidence="5" id="KW-0418">Kinase</keyword>
<dbReference type="PROSITE" id="PS50112">
    <property type="entry name" value="PAS"/>
    <property type="match status" value="1"/>
</dbReference>
<accession>A0A545U894</accession>
<dbReference type="SMART" id="SM00091">
    <property type="entry name" value="PAS"/>
    <property type="match status" value="2"/>
</dbReference>
<dbReference type="SMART" id="SM00086">
    <property type="entry name" value="PAC"/>
    <property type="match status" value="2"/>
</dbReference>
<dbReference type="SUPFAM" id="SSF55874">
    <property type="entry name" value="ATPase domain of HSP90 chaperone/DNA topoisomerase II/histidine kinase"/>
    <property type="match status" value="1"/>
</dbReference>
<dbReference type="SMART" id="SM00387">
    <property type="entry name" value="HATPase_c"/>
    <property type="match status" value="1"/>
</dbReference>
<dbReference type="InterPro" id="IPR035965">
    <property type="entry name" value="PAS-like_dom_sf"/>
</dbReference>
<dbReference type="Gene3D" id="1.10.287.130">
    <property type="match status" value="1"/>
</dbReference>
<dbReference type="InterPro" id="IPR013655">
    <property type="entry name" value="PAS_fold_3"/>
</dbReference>
<dbReference type="CDD" id="cd00130">
    <property type="entry name" value="PAS"/>
    <property type="match status" value="2"/>
</dbReference>
<dbReference type="CDD" id="cd00082">
    <property type="entry name" value="HisKA"/>
    <property type="match status" value="1"/>
</dbReference>
<dbReference type="InterPro" id="IPR036890">
    <property type="entry name" value="HATPase_C_sf"/>
</dbReference>
<evidence type="ECO:0000256" key="1">
    <source>
        <dbReference type="ARBA" id="ARBA00000085"/>
    </source>
</evidence>